<reference evidence="1 2" key="1">
    <citation type="submission" date="2024-01" db="EMBL/GenBank/DDBJ databases">
        <title>The genomes of 5 underutilized Papilionoideae crops provide insights into root nodulation and disease resistanc.</title>
        <authorList>
            <person name="Jiang F."/>
        </authorList>
    </citation>
    <scope>NUCLEOTIDE SEQUENCE [LARGE SCALE GENOMIC DNA]</scope>
    <source>
        <strain evidence="1">LVBAO_FW01</strain>
        <tissue evidence="1">Leaves</tissue>
    </source>
</reference>
<accession>A0AAN9LTI7</accession>
<gene>
    <name evidence="1" type="ORF">VNO77_20424</name>
</gene>
<sequence>MLHKVLGPVTTPLINGACTRTKGEFLIPPLWNKKCCHYSQYGNQELCYAATSSSLIRCSTHSLFKSFRIVINFKPTTTAFNSLHTLLLHIYSGARGPEFNSRNAPNDVFL</sequence>
<dbReference type="AlphaFoldDB" id="A0AAN9LTI7"/>
<keyword evidence="2" id="KW-1185">Reference proteome</keyword>
<evidence type="ECO:0000313" key="2">
    <source>
        <dbReference type="Proteomes" id="UP001367508"/>
    </source>
</evidence>
<protein>
    <submittedName>
        <fullName evidence="1">Uncharacterized protein</fullName>
    </submittedName>
</protein>
<proteinExistence type="predicted"/>
<organism evidence="1 2">
    <name type="scientific">Canavalia gladiata</name>
    <name type="common">Sword bean</name>
    <name type="synonym">Dolichos gladiatus</name>
    <dbReference type="NCBI Taxonomy" id="3824"/>
    <lineage>
        <taxon>Eukaryota</taxon>
        <taxon>Viridiplantae</taxon>
        <taxon>Streptophyta</taxon>
        <taxon>Embryophyta</taxon>
        <taxon>Tracheophyta</taxon>
        <taxon>Spermatophyta</taxon>
        <taxon>Magnoliopsida</taxon>
        <taxon>eudicotyledons</taxon>
        <taxon>Gunneridae</taxon>
        <taxon>Pentapetalae</taxon>
        <taxon>rosids</taxon>
        <taxon>fabids</taxon>
        <taxon>Fabales</taxon>
        <taxon>Fabaceae</taxon>
        <taxon>Papilionoideae</taxon>
        <taxon>50 kb inversion clade</taxon>
        <taxon>NPAAA clade</taxon>
        <taxon>indigoferoid/millettioid clade</taxon>
        <taxon>Phaseoleae</taxon>
        <taxon>Canavalia</taxon>
    </lineage>
</organism>
<dbReference type="EMBL" id="JAYMYQ010000004">
    <property type="protein sequence ID" value="KAK7339742.1"/>
    <property type="molecule type" value="Genomic_DNA"/>
</dbReference>
<name>A0AAN9LTI7_CANGL</name>
<comment type="caution">
    <text evidence="1">The sequence shown here is derived from an EMBL/GenBank/DDBJ whole genome shotgun (WGS) entry which is preliminary data.</text>
</comment>
<evidence type="ECO:0000313" key="1">
    <source>
        <dbReference type="EMBL" id="KAK7339742.1"/>
    </source>
</evidence>
<dbReference type="Proteomes" id="UP001367508">
    <property type="component" value="Unassembled WGS sequence"/>
</dbReference>